<proteinExistence type="predicted"/>
<dbReference type="SMART" id="SM00228">
    <property type="entry name" value="PDZ"/>
    <property type="match status" value="1"/>
</dbReference>
<name>A0A5C1AFA2_9BACT</name>
<dbReference type="InterPro" id="IPR036034">
    <property type="entry name" value="PDZ_sf"/>
</dbReference>
<dbReference type="RefSeq" id="WP_246173763.1">
    <property type="nucleotide sequence ID" value="NZ_CP042425.1"/>
</dbReference>
<dbReference type="Gene3D" id="2.30.42.10">
    <property type="match status" value="1"/>
</dbReference>
<dbReference type="SUPFAM" id="SSF50494">
    <property type="entry name" value="Trypsin-like serine proteases"/>
    <property type="match status" value="1"/>
</dbReference>
<dbReference type="InterPro" id="IPR001478">
    <property type="entry name" value="PDZ"/>
</dbReference>
<dbReference type="InterPro" id="IPR001940">
    <property type="entry name" value="Peptidase_S1C"/>
</dbReference>
<dbReference type="InterPro" id="IPR009003">
    <property type="entry name" value="Peptidase_S1_PA"/>
</dbReference>
<protein>
    <submittedName>
        <fullName evidence="4">PDZ domain-containing protein</fullName>
    </submittedName>
</protein>
<dbReference type="KEGG" id="lrs:PX52LOC_03852"/>
<dbReference type="GO" id="GO:0004252">
    <property type="term" value="F:serine-type endopeptidase activity"/>
    <property type="evidence" value="ECO:0007669"/>
    <property type="project" value="InterPro"/>
</dbReference>
<accession>A0A5C1AFA2</accession>
<evidence type="ECO:0000313" key="4">
    <source>
        <dbReference type="EMBL" id="QEL16877.1"/>
    </source>
</evidence>
<dbReference type="PANTHER" id="PTHR43343:SF3">
    <property type="entry name" value="PROTEASE DO-LIKE 8, CHLOROPLASTIC"/>
    <property type="match status" value="1"/>
</dbReference>
<sequence length="370" mass="38950">MRQTSTILGVAILGAFLGSVTTGLFVRPTLPAMAQSPLPAPPQSYGAAGEPFDVLAARLAPSIVAVDAVKPQQPSTTNKGKPLEESGSGVLLTFEKQPNVFAVTNNHVVSGAKAEEITVTLNDGRILRPARVWADPESDIALLMLDAPNLKPAAMGDSDRLRPGQWVLAFGSPFGLNQTVTHGIISAKDRGQISLGNTIRIKEFLQTDAAINPGSSGGPLVSTDGTVIGINTAIASNSGSNSGVAFSIPINLVKRIGRELLETGGVNRGYLGVQLSPTLEPSEALRLGLDKVRGALVDSVNAGSPAALAGLKVKDVILKLEGVELRDENHLINLISNLPPNHKVRLSVWREKQLRTVEVTIGEWSTSAKR</sequence>
<dbReference type="InterPro" id="IPR051201">
    <property type="entry name" value="Chloro_Bact_Ser_Proteases"/>
</dbReference>
<evidence type="ECO:0000256" key="1">
    <source>
        <dbReference type="ARBA" id="ARBA00022670"/>
    </source>
</evidence>
<dbReference type="PROSITE" id="PS50106">
    <property type="entry name" value="PDZ"/>
    <property type="match status" value="1"/>
</dbReference>
<keyword evidence="5" id="KW-1185">Reference proteome</keyword>
<dbReference type="SUPFAM" id="SSF50156">
    <property type="entry name" value="PDZ domain-like"/>
    <property type="match status" value="1"/>
</dbReference>
<gene>
    <name evidence="4" type="ORF">PX52LOC_03852</name>
</gene>
<evidence type="ECO:0000256" key="2">
    <source>
        <dbReference type="ARBA" id="ARBA00022801"/>
    </source>
</evidence>
<evidence type="ECO:0000259" key="3">
    <source>
        <dbReference type="PROSITE" id="PS50106"/>
    </source>
</evidence>
<dbReference type="Pfam" id="PF13365">
    <property type="entry name" value="Trypsin_2"/>
    <property type="match status" value="1"/>
</dbReference>
<dbReference type="Gene3D" id="2.40.10.120">
    <property type="match status" value="1"/>
</dbReference>
<dbReference type="PRINTS" id="PR00834">
    <property type="entry name" value="PROTEASES2C"/>
</dbReference>
<feature type="domain" description="PDZ" evidence="3">
    <location>
        <begin position="260"/>
        <end position="330"/>
    </location>
</feature>
<reference evidence="5" key="1">
    <citation type="submission" date="2019-08" db="EMBL/GenBank/DDBJ databases">
        <title>Limnoglobus roseus gen. nov., sp. nov., a novel freshwater planctomycete with a giant genome from the family Gemmataceae.</title>
        <authorList>
            <person name="Kulichevskaya I.S."/>
            <person name="Naumoff D.G."/>
            <person name="Miroshnikov K."/>
            <person name="Ivanova A."/>
            <person name="Philippov D.A."/>
            <person name="Hakobyan A."/>
            <person name="Rijpstra I.C."/>
            <person name="Sinninghe Damste J.S."/>
            <person name="Liesack W."/>
            <person name="Dedysh S.N."/>
        </authorList>
    </citation>
    <scope>NUCLEOTIDE SEQUENCE [LARGE SCALE GENOMIC DNA]</scope>
    <source>
        <strain evidence="5">PX52</strain>
    </source>
</reference>
<dbReference type="GO" id="GO:0006508">
    <property type="term" value="P:proteolysis"/>
    <property type="evidence" value="ECO:0007669"/>
    <property type="project" value="UniProtKB-KW"/>
</dbReference>
<dbReference type="Pfam" id="PF13180">
    <property type="entry name" value="PDZ_2"/>
    <property type="match status" value="1"/>
</dbReference>
<keyword evidence="2" id="KW-0378">Hydrolase</keyword>
<keyword evidence="1" id="KW-0645">Protease</keyword>
<organism evidence="4 5">
    <name type="scientific">Limnoglobus roseus</name>
    <dbReference type="NCBI Taxonomy" id="2598579"/>
    <lineage>
        <taxon>Bacteria</taxon>
        <taxon>Pseudomonadati</taxon>
        <taxon>Planctomycetota</taxon>
        <taxon>Planctomycetia</taxon>
        <taxon>Gemmatales</taxon>
        <taxon>Gemmataceae</taxon>
        <taxon>Limnoglobus</taxon>
    </lineage>
</organism>
<dbReference type="PANTHER" id="PTHR43343">
    <property type="entry name" value="PEPTIDASE S12"/>
    <property type="match status" value="1"/>
</dbReference>
<dbReference type="Proteomes" id="UP000324974">
    <property type="component" value="Chromosome"/>
</dbReference>
<dbReference type="AlphaFoldDB" id="A0A5C1AFA2"/>
<evidence type="ECO:0000313" key="5">
    <source>
        <dbReference type="Proteomes" id="UP000324974"/>
    </source>
</evidence>
<dbReference type="EMBL" id="CP042425">
    <property type="protein sequence ID" value="QEL16877.1"/>
    <property type="molecule type" value="Genomic_DNA"/>
</dbReference>